<dbReference type="EMBL" id="CP017146">
    <property type="protein sequence ID" value="QHO70374.1"/>
    <property type="molecule type" value="Genomic_DNA"/>
</dbReference>
<dbReference type="InterPro" id="IPR014710">
    <property type="entry name" value="RmlC-like_jellyroll"/>
</dbReference>
<name>A0A7L5AM45_9MICO</name>
<evidence type="ECO:0000313" key="2">
    <source>
        <dbReference type="Proteomes" id="UP000464507"/>
    </source>
</evidence>
<sequence>MGTTDLVLSAGDYCLIPPGTFHSPQNLASEDLRMLALVSPNVKGERWKTAPFSAEDFEGQPLVGNVFRNTALPDSAHIRGEPIHLSQGSLWSFENEAADTTIWVVEGDVEVTVGMLAGRIEPSYHVTAMAGVPGSIRAISDAIVLVLEAYGDEKITTL</sequence>
<dbReference type="AlphaFoldDB" id="A0A7L5AM45"/>
<keyword evidence="2" id="KW-1185">Reference proteome</keyword>
<organism evidence="1 2">
    <name type="scientific">Marisediminicola antarctica</name>
    <dbReference type="NCBI Taxonomy" id="674079"/>
    <lineage>
        <taxon>Bacteria</taxon>
        <taxon>Bacillati</taxon>
        <taxon>Actinomycetota</taxon>
        <taxon>Actinomycetes</taxon>
        <taxon>Micrococcales</taxon>
        <taxon>Microbacteriaceae</taxon>
        <taxon>Marisediminicola</taxon>
    </lineage>
</organism>
<dbReference type="Gene3D" id="2.60.120.10">
    <property type="entry name" value="Jelly Rolls"/>
    <property type="match status" value="1"/>
</dbReference>
<dbReference type="InterPro" id="IPR011051">
    <property type="entry name" value="RmlC_Cupin_sf"/>
</dbReference>
<evidence type="ECO:0000313" key="1">
    <source>
        <dbReference type="EMBL" id="QHO70374.1"/>
    </source>
</evidence>
<gene>
    <name evidence="1" type="ORF">BHD05_12650</name>
</gene>
<proteinExistence type="predicted"/>
<accession>A0A7L5AM45</accession>
<evidence type="ECO:0008006" key="3">
    <source>
        <dbReference type="Google" id="ProtNLM"/>
    </source>
</evidence>
<dbReference type="SUPFAM" id="SSF51182">
    <property type="entry name" value="RmlC-like cupins"/>
    <property type="match status" value="1"/>
</dbReference>
<protein>
    <recommendedName>
        <fullName evidence="3">Cupin</fullName>
    </recommendedName>
</protein>
<reference evidence="1 2" key="1">
    <citation type="submission" date="2016-09" db="EMBL/GenBank/DDBJ databases">
        <title>Complete genome sequence of microbes from the polar regions.</title>
        <authorList>
            <person name="Liao L."/>
            <person name="Chen B."/>
        </authorList>
    </citation>
    <scope>NUCLEOTIDE SEQUENCE [LARGE SCALE GENOMIC DNA]</scope>
    <source>
        <strain evidence="1 2">ZS314</strain>
    </source>
</reference>
<dbReference type="KEGG" id="mant:BHD05_12650"/>
<dbReference type="Proteomes" id="UP000464507">
    <property type="component" value="Chromosome"/>
</dbReference>